<gene>
    <name evidence="2" type="ORF">AVDCRST_MAG87-578</name>
</gene>
<dbReference type="Pfam" id="PF02585">
    <property type="entry name" value="PIG-L"/>
    <property type="match status" value="1"/>
</dbReference>
<organism evidence="2">
    <name type="scientific">uncultured Thermomicrobiales bacterium</name>
    <dbReference type="NCBI Taxonomy" id="1645740"/>
    <lineage>
        <taxon>Bacteria</taxon>
        <taxon>Pseudomonadati</taxon>
        <taxon>Thermomicrobiota</taxon>
        <taxon>Thermomicrobia</taxon>
        <taxon>Thermomicrobiales</taxon>
        <taxon>environmental samples</taxon>
    </lineage>
</organism>
<sequence>MSERPESDPAGDAASEVPTDLPIGDAVLPSEERTETAPPPKRVLVIQAHPDDVEFGSSGTIARWASEGAEIHYCSITSGDKGSADPEMTGVALAAIREREQRAACDILGVTSVIFLGYLDATLVPDLNLRRELTRVIRRVKPDVLMCMDPTMRYTGKGYINHPDHVAAGEASLAAVFPSARDRMTFPELLDEGLEPHKVAEVYLFAGEHGDIWVDISAHMETKLAALRAHASQVAHWDPTEMVQNWARETTGRHPDKPADFGEFSESFKYFKLD</sequence>
<name>A0A6J4UG99_9BACT</name>
<dbReference type="PANTHER" id="PTHR12993">
    <property type="entry name" value="N-ACETYLGLUCOSAMINYL-PHOSPHATIDYLINOSITOL DE-N-ACETYLASE-RELATED"/>
    <property type="match status" value="1"/>
</dbReference>
<dbReference type="GO" id="GO:0016811">
    <property type="term" value="F:hydrolase activity, acting on carbon-nitrogen (but not peptide) bonds, in linear amides"/>
    <property type="evidence" value="ECO:0007669"/>
    <property type="project" value="TreeGrafter"/>
</dbReference>
<evidence type="ECO:0000256" key="1">
    <source>
        <dbReference type="SAM" id="MobiDB-lite"/>
    </source>
</evidence>
<dbReference type="SUPFAM" id="SSF102588">
    <property type="entry name" value="LmbE-like"/>
    <property type="match status" value="1"/>
</dbReference>
<feature type="region of interest" description="Disordered" evidence="1">
    <location>
        <begin position="1"/>
        <end position="41"/>
    </location>
</feature>
<dbReference type="PANTHER" id="PTHR12993:SF28">
    <property type="entry name" value="LMBE FAMILY PROTEIN"/>
    <property type="match status" value="1"/>
</dbReference>
<protein>
    <recommendedName>
        <fullName evidence="3">PIG-L family deacetylase</fullName>
    </recommendedName>
</protein>
<dbReference type="Gene3D" id="3.40.50.10320">
    <property type="entry name" value="LmbE-like"/>
    <property type="match status" value="1"/>
</dbReference>
<dbReference type="EMBL" id="CADCWJ010000142">
    <property type="protein sequence ID" value="CAA9547254.1"/>
    <property type="molecule type" value="Genomic_DNA"/>
</dbReference>
<accession>A0A6J4UG99</accession>
<reference evidence="2" key="1">
    <citation type="submission" date="2020-02" db="EMBL/GenBank/DDBJ databases">
        <authorList>
            <person name="Meier V. D."/>
        </authorList>
    </citation>
    <scope>NUCLEOTIDE SEQUENCE</scope>
    <source>
        <strain evidence="2">AVDCRST_MAG87</strain>
    </source>
</reference>
<dbReference type="InterPro" id="IPR003737">
    <property type="entry name" value="GlcNAc_PI_deacetylase-related"/>
</dbReference>
<dbReference type="AlphaFoldDB" id="A0A6J4UG99"/>
<dbReference type="InterPro" id="IPR024078">
    <property type="entry name" value="LmbE-like_dom_sf"/>
</dbReference>
<evidence type="ECO:0000313" key="2">
    <source>
        <dbReference type="EMBL" id="CAA9547254.1"/>
    </source>
</evidence>
<evidence type="ECO:0008006" key="3">
    <source>
        <dbReference type="Google" id="ProtNLM"/>
    </source>
</evidence>
<proteinExistence type="predicted"/>